<dbReference type="InterPro" id="IPR044730">
    <property type="entry name" value="RNase_H-like_dom_plant"/>
</dbReference>
<dbReference type="Gene3D" id="3.30.559.10">
    <property type="entry name" value="Chloramphenicol acetyltransferase-like domain"/>
    <property type="match status" value="2"/>
</dbReference>
<dbReference type="GO" id="GO:0003676">
    <property type="term" value="F:nucleic acid binding"/>
    <property type="evidence" value="ECO:0007669"/>
    <property type="project" value="InterPro"/>
</dbReference>
<dbReference type="Gene3D" id="3.30.420.10">
    <property type="entry name" value="Ribonuclease H-like superfamily/Ribonuclease H"/>
    <property type="match status" value="1"/>
</dbReference>
<dbReference type="Pfam" id="PF13456">
    <property type="entry name" value="RVT_3"/>
    <property type="match status" value="1"/>
</dbReference>
<feature type="domain" description="RNase H type-1" evidence="2">
    <location>
        <begin position="15"/>
        <end position="93"/>
    </location>
</feature>
<dbReference type="PANTHER" id="PTHR31642">
    <property type="entry name" value="TRICHOTHECENE 3-O-ACETYLTRANSFERASE"/>
    <property type="match status" value="1"/>
</dbReference>
<name>A0A834ZMX8_TETSI</name>
<dbReference type="PANTHER" id="PTHR31642:SF5">
    <property type="entry name" value="OS01G0104900 PROTEIN"/>
    <property type="match status" value="1"/>
</dbReference>
<dbReference type="GO" id="GO:0004523">
    <property type="term" value="F:RNA-DNA hybrid ribonuclease activity"/>
    <property type="evidence" value="ECO:0007669"/>
    <property type="project" value="InterPro"/>
</dbReference>
<sequence length="583" mass="65677">MSKIISQTLIAALIEAIAARECLKFALDLGMHKVILKGDFVNTIRALTFLKENSSFEMLVLDDVKTLSSSFNYCSFSHVRRGRNSIAHCLSKKNTFIVDFIVWMDDAPPIWVDVLLKDVSTFRCLCFELQPKTMFESSAIPDCFYPNQPILICPKSQTPKHFLYLSNLDDQKFLRFSIKYLYVYKKSVSVESLKSSLSRVLVDYYPLAGRLRISAENEEKLEIDCNGEGAVFAEAFMDFTVDEFLEGSRKPNGSWKKLLYRVDAHSFLGIPPLIIQVTNLRCGGMILCTAINHCLCDGIGTSQFLQAWAHLASKTNADLPVSPVHSRHVLKPGNPPNVTYSHPEFTNTTPQDNTCLDLTQFLQSQPLVPTSLTFTPSHILHLKKLCVPSLKCTSFEALASHTWRCWIKALNPPPSLKIKLLFSVNVRMRLKPELPLGYYGNGFVLGCAETTANELVSANLHHGMKLVQQAKSSLTHDYIRSMMDFLEEHRVKPDLSASLVISQWSKLGLEDLDFGEGKPLHMGPLASEIYCLFLPVTGDSGAARVLVSVPESVVDKFEYYMMDYSYREDNEVDHMLEKGERTV</sequence>
<protein>
    <recommendedName>
        <fullName evidence="2">RNase H type-1 domain-containing protein</fullName>
    </recommendedName>
</protein>
<dbReference type="InterPro" id="IPR023213">
    <property type="entry name" value="CAT-like_dom_sf"/>
</dbReference>
<evidence type="ECO:0000313" key="4">
    <source>
        <dbReference type="Proteomes" id="UP000655225"/>
    </source>
</evidence>
<dbReference type="InterPro" id="IPR050317">
    <property type="entry name" value="Plant_Fungal_Acyltransferase"/>
</dbReference>
<dbReference type="CDD" id="cd06222">
    <property type="entry name" value="RNase_H_like"/>
    <property type="match status" value="1"/>
</dbReference>
<dbReference type="OrthoDB" id="671439at2759"/>
<dbReference type="OMA" id="AWAHITA"/>
<organism evidence="3 4">
    <name type="scientific">Tetracentron sinense</name>
    <name type="common">Spur-leaf</name>
    <dbReference type="NCBI Taxonomy" id="13715"/>
    <lineage>
        <taxon>Eukaryota</taxon>
        <taxon>Viridiplantae</taxon>
        <taxon>Streptophyta</taxon>
        <taxon>Embryophyta</taxon>
        <taxon>Tracheophyta</taxon>
        <taxon>Spermatophyta</taxon>
        <taxon>Magnoliopsida</taxon>
        <taxon>Trochodendrales</taxon>
        <taxon>Trochodendraceae</taxon>
        <taxon>Tetracentron</taxon>
    </lineage>
</organism>
<evidence type="ECO:0000259" key="2">
    <source>
        <dbReference type="Pfam" id="PF13456"/>
    </source>
</evidence>
<reference evidence="3 4" key="1">
    <citation type="submission" date="2020-04" db="EMBL/GenBank/DDBJ databases">
        <title>Plant Genome Project.</title>
        <authorList>
            <person name="Zhang R.-G."/>
        </authorList>
    </citation>
    <scope>NUCLEOTIDE SEQUENCE [LARGE SCALE GENOMIC DNA]</scope>
    <source>
        <strain evidence="3">YNK0</strain>
        <tissue evidence="3">Leaf</tissue>
    </source>
</reference>
<evidence type="ECO:0000256" key="1">
    <source>
        <dbReference type="ARBA" id="ARBA00009861"/>
    </source>
</evidence>
<comment type="caution">
    <text evidence="3">The sequence shown here is derived from an EMBL/GenBank/DDBJ whole genome shotgun (WGS) entry which is preliminary data.</text>
</comment>
<dbReference type="Proteomes" id="UP000655225">
    <property type="component" value="Unassembled WGS sequence"/>
</dbReference>
<gene>
    <name evidence="3" type="ORF">HHK36_010179</name>
</gene>
<dbReference type="InterPro" id="IPR036397">
    <property type="entry name" value="RNaseH_sf"/>
</dbReference>
<accession>A0A834ZMX8</accession>
<dbReference type="Pfam" id="PF02458">
    <property type="entry name" value="Transferase"/>
    <property type="match status" value="1"/>
</dbReference>
<dbReference type="AlphaFoldDB" id="A0A834ZMX8"/>
<comment type="similarity">
    <text evidence="1">Belongs to the plant acyltransferase family.</text>
</comment>
<proteinExistence type="inferred from homology"/>
<dbReference type="GO" id="GO:0016747">
    <property type="term" value="F:acyltransferase activity, transferring groups other than amino-acyl groups"/>
    <property type="evidence" value="ECO:0007669"/>
    <property type="project" value="TreeGrafter"/>
</dbReference>
<dbReference type="InterPro" id="IPR002156">
    <property type="entry name" value="RNaseH_domain"/>
</dbReference>
<dbReference type="EMBL" id="JABCRI010000006">
    <property type="protein sequence ID" value="KAF8405277.1"/>
    <property type="molecule type" value="Genomic_DNA"/>
</dbReference>
<evidence type="ECO:0000313" key="3">
    <source>
        <dbReference type="EMBL" id="KAF8405277.1"/>
    </source>
</evidence>
<keyword evidence="4" id="KW-1185">Reference proteome</keyword>